<organism evidence="1">
    <name type="scientific">Utricularia reniformis</name>
    <dbReference type="NCBI Taxonomy" id="192314"/>
    <lineage>
        <taxon>Eukaryota</taxon>
        <taxon>Viridiplantae</taxon>
        <taxon>Streptophyta</taxon>
        <taxon>Embryophyta</taxon>
        <taxon>Tracheophyta</taxon>
        <taxon>Spermatophyta</taxon>
        <taxon>Magnoliopsida</taxon>
        <taxon>eudicotyledons</taxon>
        <taxon>Gunneridae</taxon>
        <taxon>Pentapetalae</taxon>
        <taxon>asterids</taxon>
        <taxon>lamiids</taxon>
        <taxon>Lamiales</taxon>
        <taxon>Lentibulariaceae</taxon>
        <taxon>Utricularia</taxon>
    </lineage>
</organism>
<name>A0A1Y0B470_9LAMI</name>
<keyword evidence="1" id="KW-0496">Mitochondrion</keyword>
<accession>A0A1Y0B470</accession>
<evidence type="ECO:0000313" key="1">
    <source>
        <dbReference type="EMBL" id="ART32129.1"/>
    </source>
</evidence>
<dbReference type="EMBL" id="KY774314">
    <property type="protein sequence ID" value="ART32129.1"/>
    <property type="molecule type" value="Genomic_DNA"/>
</dbReference>
<geneLocation type="mitochondrion" evidence="1"/>
<protein>
    <submittedName>
        <fullName evidence="1">Uncharacterized protein</fullName>
    </submittedName>
</protein>
<gene>
    <name evidence="1" type="ORF">AEK19_MT1966</name>
</gene>
<proteinExistence type="predicted"/>
<sequence>MASLVGQDHRSKGLLPFQYLKPGALEAKGKQTSTLVEVQVHQ</sequence>
<reference evidence="1" key="1">
    <citation type="submission" date="2017-03" db="EMBL/GenBank/DDBJ databases">
        <title>The mitochondrial genome of the carnivorous plant Utricularia reniformis (Lentibulariaceae): structure, comparative analysis and evolutionary landmarks.</title>
        <authorList>
            <person name="Silva S.R."/>
            <person name="Alvarenga D.O."/>
            <person name="Michael T.P."/>
            <person name="Miranda V.F.O."/>
            <person name="Varani A.M."/>
        </authorList>
    </citation>
    <scope>NUCLEOTIDE SEQUENCE</scope>
</reference>
<dbReference type="AlphaFoldDB" id="A0A1Y0B470"/>